<dbReference type="InterPro" id="IPR036465">
    <property type="entry name" value="vWFA_dom_sf"/>
</dbReference>
<sequence>MTLKMKNLRSDNTSPRDLFRMLRRDEDGSIIIFSLMMFVLILWFGGMAVDLMRFETTRTKLQGTLDRAVLAAADLDQTLPPAEVCADYFAKAGMSQFLDTCIVDQGINYRVVTAVADAEMPLFFYDLPSVFSSPFSAELSSLTVSGTSTAEERVTDVEVSLVLDVSGSMNSNSRIQNLRPAARDFVTTVLSNNTNAPQGLITISIVPYSAVVNPGTLIEPYLNINRSHDESACLLFDDDEFETTELDLSATYDHVSHFDPSWYSDSNSASDGDNLIKYPWCHVGDHNAIIPHTTNESDLHDAIDDLEPYGNTAIDMGVKWAAALLDPSTNAIISGLAGQAGTGVPAIASPRPEEFGQSDILKVIVVMTDGQNTTQYDLVPTMKWDLSRIWFDRSPSGSGSPIDLEEVDYYSTSVQYAGENTTSRTDDYFYWDISSSTISRSQRYPRGFANRDAYLNSGTIAEYDGIGSGTMYDDNMFNASWSDMMAIRVYNQIDRDWLRRAYIHEYISYNEYKEPEWGIDTGIVNSTEANARLSDICEAARDEGIVIYTVAFEAPSNGQTALRDCASTPSHYFDVQGSDISDAFAAIATNIRNLKLTQ</sequence>
<dbReference type="PATRIC" id="fig|1458307.3.peg.2270"/>
<dbReference type="InterPro" id="IPR028087">
    <property type="entry name" value="Tad_N"/>
</dbReference>
<dbReference type="Pfam" id="PF13400">
    <property type="entry name" value="Tad"/>
    <property type="match status" value="1"/>
</dbReference>
<protein>
    <submittedName>
        <fullName evidence="1">von Willebrand factor type A domain protein</fullName>
    </submittedName>
</protein>
<proteinExistence type="predicted"/>
<dbReference type="STRING" id="1458307.OSB_22510"/>
<dbReference type="Proteomes" id="UP000067444">
    <property type="component" value="Chromosome"/>
</dbReference>
<dbReference type="Gene3D" id="3.40.50.410">
    <property type="entry name" value="von Willebrand factor, type A domain"/>
    <property type="match status" value="1"/>
</dbReference>
<name>A0A0K0Y750_9RHOB</name>
<dbReference type="KEGG" id="otm:OSB_22510"/>
<dbReference type="AlphaFoldDB" id="A0A0K0Y750"/>
<reference evidence="1 2" key="1">
    <citation type="journal article" date="2015" name="Genome Announc.">
        <title>Closed Genome Sequence of Octadecabacter temperatus SB1, the First Mesophilic Species of the Genus Octadecabacter.</title>
        <authorList>
            <person name="Voget S."/>
            <person name="Billerbeck S."/>
            <person name="Simon M."/>
            <person name="Daniel R."/>
        </authorList>
    </citation>
    <scope>NUCLEOTIDE SEQUENCE [LARGE SCALE GENOMIC DNA]</scope>
    <source>
        <strain evidence="1 2">SB1</strain>
    </source>
</reference>
<organism evidence="1 2">
    <name type="scientific">Octadecabacter temperatus</name>
    <dbReference type="NCBI Taxonomy" id="1458307"/>
    <lineage>
        <taxon>Bacteria</taxon>
        <taxon>Pseudomonadati</taxon>
        <taxon>Pseudomonadota</taxon>
        <taxon>Alphaproteobacteria</taxon>
        <taxon>Rhodobacterales</taxon>
        <taxon>Roseobacteraceae</taxon>
        <taxon>Octadecabacter</taxon>
    </lineage>
</organism>
<dbReference type="SUPFAM" id="SSF53300">
    <property type="entry name" value="vWA-like"/>
    <property type="match status" value="1"/>
</dbReference>
<accession>A0A0K0Y750</accession>
<gene>
    <name evidence="1" type="ORF">OSB_22510</name>
</gene>
<dbReference type="EMBL" id="CP012160">
    <property type="protein sequence ID" value="AKS46788.1"/>
    <property type="molecule type" value="Genomic_DNA"/>
</dbReference>
<evidence type="ECO:0000313" key="2">
    <source>
        <dbReference type="Proteomes" id="UP000067444"/>
    </source>
</evidence>
<evidence type="ECO:0000313" key="1">
    <source>
        <dbReference type="EMBL" id="AKS46788.1"/>
    </source>
</evidence>
<keyword evidence="2" id="KW-1185">Reference proteome</keyword>